<dbReference type="InterPro" id="IPR021730">
    <property type="entry name" value="YdbH"/>
</dbReference>
<accession>D9QHS8</accession>
<dbReference type="HOGENOM" id="CLU_286326_0_0_5"/>
<dbReference type="InParanoid" id="D9QHS8"/>
<dbReference type="eggNOG" id="COG2911">
    <property type="taxonomic scope" value="Bacteria"/>
</dbReference>
<gene>
    <name evidence="1" type="ordered locus">Bresu_0038</name>
</gene>
<dbReference type="RefSeq" id="WP_013267458.1">
    <property type="nucleotide sequence ID" value="NC_014375.1"/>
</dbReference>
<dbReference type="BioCyc" id="BSUB633149:G1GM8-38-MONOMER"/>
<protein>
    <submittedName>
        <fullName evidence="1">Dicarboxylate transport</fullName>
    </submittedName>
</protein>
<sequence>MSDPSPRGTRQRRTGRRILTVLGVVLLIVMVLAATAWMNRRVAAREILVGWLDRRGIEADVTIQRLELTGFVGRVRIGDPSNPDVTVERVEVDYALGLPWSRQGFGVTPSRIRLVRPVARATWKAGKLSLGSLDPLVEEFTGRPARPDSRGPLVLIETGRLRLDTEYGPVSLLADARIDDGKLMRLAARMPAAALKSGDTEARGLGGRLDLTTTGDRVAVSTDLSADALTVAGASGEAVSLRATGDLPYPDFKARRGDGRAVIDLALTGRRLSQGEVTATGANLTLRAEGTVTGWIETLAFSGVSDVRLSAGRFVSPAISAREATVRATNARVSATRRGSGLGGRFEGPVTLRAASGRAADFDLSAVSLSVPDLSLATQAGRLIAGGSVTAALGRFGFDTLQLDDVSSRMALDYVSDRPEALALTGSVAARNGAWPLFGPTGPEDVPELAEMKRALGAFALSAPSLRVTSGTAGLAIGLTQPARIAPANGGVLTLSPVARPIFAAAPGQRGGGALSLTATRGRGLPEATFAVPDWRLTAGGFQATLDGRAALEFGLARGLRVQTRGVLATDGGRLTYTAATCIPLSVERLELDENDVMDVSGRLCPSGGPLVVSQDGRWRAGGRFEAVSAVAPFLALDVVDATGRVSVTGSAAGLGLEAVVTSAGVEDATRPRRFNPLTASGTARLADEQWSGTFDLASSGDSLGRLTLAHDGLTGAGGVTIDAPSLVFAEGGLQPADLSPLAADFVQSPATGTASFTGRIDWRPDLPEGSSSGRLVIPGMDFVSPAGPVKGLSGTIDFTNLAPLTTAPGQTLRVATLESIAPLTDLDLTFQLDKAAITVAGGRINAAGGSVSVEPFSVPLDRRPFSGVIVLDRVQLGDLIAGSGFGDKVKLDAVVSGRLPFTSDPDSGVKITGGTLYAAQAGRLSIQREALTGLEAGGGGEVPPGTVEDLAYQAMENLAFDVLTADVNSLDQGRVGVLFHIKGRHDPPQRQELRLSLSELISREFLNRPLPLPSNTGIDLTLDTTLNLNQLVSDLLAINRARSGPTEIEAAPNETRP</sequence>
<name>D9QHS8_BRESC</name>
<dbReference type="AlphaFoldDB" id="D9QHS8"/>
<evidence type="ECO:0000313" key="1">
    <source>
        <dbReference type="EMBL" id="ADK99353.1"/>
    </source>
</evidence>
<organism evidence="1 2">
    <name type="scientific">Brevundimonas subvibrioides (strain ATCC 15264 / DSM 4735 / LMG 14903 / NBRC 16000 / CB 81)</name>
    <name type="common">Caulobacter subvibrioides</name>
    <dbReference type="NCBI Taxonomy" id="633149"/>
    <lineage>
        <taxon>Bacteria</taxon>
        <taxon>Pseudomonadati</taxon>
        <taxon>Pseudomonadota</taxon>
        <taxon>Alphaproteobacteria</taxon>
        <taxon>Caulobacterales</taxon>
        <taxon>Caulobacteraceae</taxon>
        <taxon>Brevundimonas</taxon>
    </lineage>
</organism>
<reference evidence="2" key="1">
    <citation type="journal article" date="2011" name="J. Bacteriol.">
        <title>Genome sequences of eight morphologically diverse alphaproteobacteria.</title>
        <authorList>
            <consortium name="US DOE Joint Genome Institute"/>
            <person name="Brown P.J."/>
            <person name="Kysela D.T."/>
            <person name="Buechlein A."/>
            <person name="Hemmerich C."/>
            <person name="Brun Y.V."/>
        </authorList>
    </citation>
    <scope>NUCLEOTIDE SEQUENCE [LARGE SCALE GENOMIC DNA]</scope>
    <source>
        <strain evidence="2">ATCC 15264 / DSM 4735 / LMG 14903 / NBRC 16000 / CB 81</strain>
    </source>
</reference>
<dbReference type="OrthoDB" id="7597031at2"/>
<keyword evidence="2" id="KW-1185">Reference proteome</keyword>
<dbReference type="Proteomes" id="UP000002696">
    <property type="component" value="Chromosome"/>
</dbReference>
<dbReference type="Pfam" id="PF11739">
    <property type="entry name" value="YdbH-like"/>
    <property type="match status" value="2"/>
</dbReference>
<evidence type="ECO:0000313" key="2">
    <source>
        <dbReference type="Proteomes" id="UP000002696"/>
    </source>
</evidence>
<proteinExistence type="predicted"/>
<dbReference type="STRING" id="633149.Bresu_0038"/>
<dbReference type="KEGG" id="bsb:Bresu_0038"/>
<dbReference type="EMBL" id="CP002102">
    <property type="protein sequence ID" value="ADK99353.1"/>
    <property type="molecule type" value="Genomic_DNA"/>
</dbReference>